<protein>
    <recommendedName>
        <fullName evidence="9">Cytochrome c oxidase assembly factor 3</fullName>
    </recommendedName>
</protein>
<gene>
    <name evidence="11" type="ORF">HMPREF1541_08271</name>
</gene>
<keyword evidence="7 9" id="KW-0496">Mitochondrion</keyword>
<keyword evidence="6 9" id="KW-1133">Transmembrane helix</keyword>
<keyword evidence="9" id="KW-0999">Mitochondrion inner membrane</keyword>
<dbReference type="Pfam" id="PF09813">
    <property type="entry name" value="Coa3_cc"/>
    <property type="match status" value="1"/>
</dbReference>
<dbReference type="GO" id="GO:0033617">
    <property type="term" value="P:mitochondrial respiratory chain complex IV assembly"/>
    <property type="evidence" value="ECO:0007669"/>
    <property type="project" value="UniProtKB-UniRule"/>
</dbReference>
<evidence type="ECO:0000256" key="5">
    <source>
        <dbReference type="ARBA" id="ARBA00022692"/>
    </source>
</evidence>
<evidence type="ECO:0000256" key="2">
    <source>
        <dbReference type="ARBA" id="ARBA00004304"/>
    </source>
</evidence>
<proteinExistence type="inferred from homology"/>
<evidence type="ECO:0000313" key="11">
    <source>
        <dbReference type="EMBL" id="ETN37280.1"/>
    </source>
</evidence>
<evidence type="ECO:0000256" key="9">
    <source>
        <dbReference type="RuleBase" id="RU367056"/>
    </source>
</evidence>
<dbReference type="PANTHER" id="PTHR15642:SF3">
    <property type="entry name" value="CYTOCHROME C OXIDASE ASSEMBLY FACTOR 3 HOMOLOG, MITOCHONDRIAL"/>
    <property type="match status" value="1"/>
</dbReference>
<dbReference type="HOGENOM" id="CLU_153999_2_1_1"/>
<comment type="subunit">
    <text evidence="4 9">Component of 250-400 kDa complexes called cytochrome oxidase assembly intermediates or COA complexes.</text>
</comment>
<name>W2RLT9_CYPE1</name>
<evidence type="ECO:0000256" key="7">
    <source>
        <dbReference type="ARBA" id="ARBA00023128"/>
    </source>
</evidence>
<feature type="transmembrane region" description="Helical" evidence="9">
    <location>
        <begin position="32"/>
        <end position="50"/>
    </location>
</feature>
<evidence type="ECO:0000313" key="12">
    <source>
        <dbReference type="Proteomes" id="UP000030752"/>
    </source>
</evidence>
<feature type="domain" description="Cytochrome c oxidase assembly factor 3 mitochondrial coiled-coil" evidence="10">
    <location>
        <begin position="20"/>
        <end position="60"/>
    </location>
</feature>
<dbReference type="STRING" id="1220924.W2RLT9"/>
<comment type="function">
    <text evidence="1 9">Required for assembly of cytochrome c oxidase (complex IV).</text>
</comment>
<accession>W2RLT9</accession>
<dbReference type="PANTHER" id="PTHR15642">
    <property type="entry name" value="CYTOCHROME C OXIDASE ASSEMBLY FACTOR 3, MITOCHONDRIAL"/>
    <property type="match status" value="1"/>
</dbReference>
<dbReference type="eggNOG" id="ENOG502SEY5">
    <property type="taxonomic scope" value="Eukaryota"/>
</dbReference>
<dbReference type="AlphaFoldDB" id="W2RLT9"/>
<keyword evidence="8 9" id="KW-0472">Membrane</keyword>
<evidence type="ECO:0000256" key="6">
    <source>
        <dbReference type="ARBA" id="ARBA00022989"/>
    </source>
</evidence>
<dbReference type="RefSeq" id="XP_008720812.1">
    <property type="nucleotide sequence ID" value="XM_008722590.1"/>
</dbReference>
<dbReference type="GO" id="GO:0005743">
    <property type="term" value="C:mitochondrial inner membrane"/>
    <property type="evidence" value="ECO:0007669"/>
    <property type="project" value="UniProtKB-UniRule"/>
</dbReference>
<evidence type="ECO:0000256" key="1">
    <source>
        <dbReference type="ARBA" id="ARBA00003064"/>
    </source>
</evidence>
<dbReference type="InParanoid" id="W2RLT9"/>
<dbReference type="InterPro" id="IPR041752">
    <property type="entry name" value="Coa3"/>
</dbReference>
<evidence type="ECO:0000259" key="10">
    <source>
        <dbReference type="Pfam" id="PF09813"/>
    </source>
</evidence>
<dbReference type="OrthoDB" id="10018333at2759"/>
<organism evidence="11 12">
    <name type="scientific">Cyphellophora europaea (strain CBS 101466)</name>
    <name type="common">Phialophora europaea</name>
    <dbReference type="NCBI Taxonomy" id="1220924"/>
    <lineage>
        <taxon>Eukaryota</taxon>
        <taxon>Fungi</taxon>
        <taxon>Dikarya</taxon>
        <taxon>Ascomycota</taxon>
        <taxon>Pezizomycotina</taxon>
        <taxon>Eurotiomycetes</taxon>
        <taxon>Chaetothyriomycetidae</taxon>
        <taxon>Chaetothyriales</taxon>
        <taxon>Cyphellophoraceae</taxon>
        <taxon>Cyphellophora</taxon>
    </lineage>
</organism>
<evidence type="ECO:0000256" key="8">
    <source>
        <dbReference type="ARBA" id="ARBA00023136"/>
    </source>
</evidence>
<dbReference type="GeneID" id="19975610"/>
<dbReference type="EMBL" id="KB822724">
    <property type="protein sequence ID" value="ETN37280.1"/>
    <property type="molecule type" value="Genomic_DNA"/>
</dbReference>
<evidence type="ECO:0000256" key="3">
    <source>
        <dbReference type="ARBA" id="ARBA00007035"/>
    </source>
</evidence>
<comment type="similarity">
    <text evidence="3 9">Belongs to the COA3 family.</text>
</comment>
<evidence type="ECO:0000256" key="4">
    <source>
        <dbReference type="ARBA" id="ARBA00011351"/>
    </source>
</evidence>
<comment type="subcellular location">
    <subcellularLocation>
        <location evidence="2">Mitochondrion membrane</location>
        <topology evidence="2">Single-pass membrane protein</topology>
    </subcellularLocation>
</comment>
<dbReference type="VEuPathDB" id="FungiDB:HMPREF1541_08271"/>
<keyword evidence="12" id="KW-1185">Reference proteome</keyword>
<sequence length="81" mass="8950">MPILKRSSYYENDYRQSPALIRARRPYIFKNAITGVAIMSFALGVFAFTLKAVGQDTFEDVVVPDATSQPPKTPNVQAGGR</sequence>
<dbReference type="Proteomes" id="UP000030752">
    <property type="component" value="Unassembled WGS sequence"/>
</dbReference>
<reference evidence="11 12" key="1">
    <citation type="submission" date="2013-03" db="EMBL/GenBank/DDBJ databases">
        <title>The Genome Sequence of Phialophora europaea CBS 101466.</title>
        <authorList>
            <consortium name="The Broad Institute Genomics Platform"/>
            <person name="Cuomo C."/>
            <person name="de Hoog S."/>
            <person name="Gorbushina A."/>
            <person name="Walker B."/>
            <person name="Young S.K."/>
            <person name="Zeng Q."/>
            <person name="Gargeya S."/>
            <person name="Fitzgerald M."/>
            <person name="Haas B."/>
            <person name="Abouelleil A."/>
            <person name="Allen A.W."/>
            <person name="Alvarado L."/>
            <person name="Arachchi H.M."/>
            <person name="Berlin A.M."/>
            <person name="Chapman S.B."/>
            <person name="Gainer-Dewar J."/>
            <person name="Goldberg J."/>
            <person name="Griggs A."/>
            <person name="Gujja S."/>
            <person name="Hansen M."/>
            <person name="Howarth C."/>
            <person name="Imamovic A."/>
            <person name="Ireland A."/>
            <person name="Larimer J."/>
            <person name="McCowan C."/>
            <person name="Murphy C."/>
            <person name="Pearson M."/>
            <person name="Poon T.W."/>
            <person name="Priest M."/>
            <person name="Roberts A."/>
            <person name="Saif S."/>
            <person name="Shea T."/>
            <person name="Sisk P."/>
            <person name="Sykes S."/>
            <person name="Wortman J."/>
            <person name="Nusbaum C."/>
            <person name="Birren B."/>
        </authorList>
    </citation>
    <scope>NUCLEOTIDE SEQUENCE [LARGE SCALE GENOMIC DNA]</scope>
    <source>
        <strain evidence="11 12">CBS 101466</strain>
    </source>
</reference>
<keyword evidence="5 9" id="KW-0812">Transmembrane</keyword>
<dbReference type="InterPro" id="IPR018628">
    <property type="entry name" value="Coa3_CC"/>
</dbReference>